<comment type="subcellular location">
    <subcellularLocation>
        <location evidence="1">Cell membrane</location>
        <topology evidence="1">Multi-pass membrane protein</topology>
    </subcellularLocation>
</comment>
<dbReference type="InterPro" id="IPR003439">
    <property type="entry name" value="ABC_transporter-like_ATP-bd"/>
</dbReference>
<evidence type="ECO:0000256" key="7">
    <source>
        <dbReference type="SAM" id="MobiDB-lite"/>
    </source>
</evidence>
<name>A0ABW5RK99_9MICO</name>
<keyword evidence="5 8" id="KW-1133">Transmembrane helix</keyword>
<dbReference type="Proteomes" id="UP001597453">
    <property type="component" value="Unassembled WGS sequence"/>
</dbReference>
<dbReference type="RefSeq" id="WP_159421454.1">
    <property type="nucleotide sequence ID" value="NZ_JBHUNF010000004.1"/>
</dbReference>
<keyword evidence="4 11" id="KW-0067">ATP-binding</keyword>
<evidence type="ECO:0000256" key="1">
    <source>
        <dbReference type="ARBA" id="ARBA00004651"/>
    </source>
</evidence>
<dbReference type="InterPro" id="IPR017871">
    <property type="entry name" value="ABC_transporter-like_CS"/>
</dbReference>
<feature type="transmembrane region" description="Helical" evidence="8">
    <location>
        <begin position="12"/>
        <end position="39"/>
    </location>
</feature>
<dbReference type="PROSITE" id="PS50893">
    <property type="entry name" value="ABC_TRANSPORTER_2"/>
    <property type="match status" value="1"/>
</dbReference>
<evidence type="ECO:0000259" key="9">
    <source>
        <dbReference type="PROSITE" id="PS50893"/>
    </source>
</evidence>
<evidence type="ECO:0000259" key="10">
    <source>
        <dbReference type="PROSITE" id="PS50929"/>
    </source>
</evidence>
<dbReference type="InterPro" id="IPR036640">
    <property type="entry name" value="ABC1_TM_sf"/>
</dbReference>
<organism evidence="11 12">
    <name type="scientific">Gulosibacter bifidus</name>
    <dbReference type="NCBI Taxonomy" id="272239"/>
    <lineage>
        <taxon>Bacteria</taxon>
        <taxon>Bacillati</taxon>
        <taxon>Actinomycetota</taxon>
        <taxon>Actinomycetes</taxon>
        <taxon>Micrococcales</taxon>
        <taxon>Microbacteriaceae</taxon>
        <taxon>Gulosibacter</taxon>
    </lineage>
</organism>
<evidence type="ECO:0000313" key="12">
    <source>
        <dbReference type="Proteomes" id="UP001597453"/>
    </source>
</evidence>
<feature type="domain" description="ABC transmembrane type-1" evidence="10">
    <location>
        <begin position="193"/>
        <end position="351"/>
    </location>
</feature>
<evidence type="ECO:0000256" key="6">
    <source>
        <dbReference type="ARBA" id="ARBA00023136"/>
    </source>
</evidence>
<keyword evidence="12" id="KW-1185">Reference proteome</keyword>
<dbReference type="CDD" id="cd03228">
    <property type="entry name" value="ABCC_MRP_Like"/>
    <property type="match status" value="1"/>
</dbReference>
<dbReference type="Gene3D" id="1.20.1560.10">
    <property type="entry name" value="ABC transporter type 1, transmembrane domain"/>
    <property type="match status" value="1"/>
</dbReference>
<dbReference type="InterPro" id="IPR027417">
    <property type="entry name" value="P-loop_NTPase"/>
</dbReference>
<reference evidence="12" key="1">
    <citation type="journal article" date="2019" name="Int. J. Syst. Evol. Microbiol.">
        <title>The Global Catalogue of Microorganisms (GCM) 10K type strain sequencing project: providing services to taxonomists for standard genome sequencing and annotation.</title>
        <authorList>
            <consortium name="The Broad Institute Genomics Platform"/>
            <consortium name="The Broad Institute Genome Sequencing Center for Infectious Disease"/>
            <person name="Wu L."/>
            <person name="Ma J."/>
        </authorList>
    </citation>
    <scope>NUCLEOTIDE SEQUENCE [LARGE SCALE GENOMIC DNA]</scope>
    <source>
        <strain evidence="12">TISTR 1511</strain>
    </source>
</reference>
<feature type="domain" description="ABC transporter" evidence="9">
    <location>
        <begin position="393"/>
        <end position="620"/>
    </location>
</feature>
<evidence type="ECO:0000256" key="8">
    <source>
        <dbReference type="SAM" id="Phobius"/>
    </source>
</evidence>
<comment type="caution">
    <text evidence="11">The sequence shown here is derived from an EMBL/GenBank/DDBJ whole genome shotgun (WGS) entry which is preliminary data.</text>
</comment>
<evidence type="ECO:0000256" key="3">
    <source>
        <dbReference type="ARBA" id="ARBA00022741"/>
    </source>
</evidence>
<dbReference type="PANTHER" id="PTHR24221">
    <property type="entry name" value="ATP-BINDING CASSETTE SUB-FAMILY B"/>
    <property type="match status" value="1"/>
</dbReference>
<dbReference type="Pfam" id="PF00005">
    <property type="entry name" value="ABC_tran"/>
    <property type="match status" value="1"/>
</dbReference>
<feature type="transmembrane region" description="Helical" evidence="8">
    <location>
        <begin position="208"/>
        <end position="229"/>
    </location>
</feature>
<feature type="transmembrane region" description="Helical" evidence="8">
    <location>
        <begin position="181"/>
        <end position="202"/>
    </location>
</feature>
<dbReference type="InterPro" id="IPR003593">
    <property type="entry name" value="AAA+_ATPase"/>
</dbReference>
<sequence length="634" mass="66892">MWIRELVKDAPAGAWTCVLLIWLRTALLAASVCVAALAIDRALQGVLAQAPTTDIAAGELSQFAAWMLAAGLAVVGAIVGGVAELLPARIQAREEADWRQRLMGVAATLLDAKPVGAAPETAVPVPAAARSVSTAPASASAHPGAAAHGRPSHASKPITEGGIVDAATAAVEKTAAYRATFLAPTFAAFSAPVVVLIAWAIGVNPWSALALAGFVLLVPVCIVFVGKRLRQSNAEYRRREAEATEQYLEMIEGIGTLKVLGAAPRARDRFAAAAREAMRQLGRLLIQNQRMIVVNDAIFGILMGAAAIAIALGLLVAGQITAGQAIAATLLTVLLQEPIDRVGRSFYVGLAGRARRDQLDRMLQRAGDTDAAAREDAQLSAPIVSGEAPAPHISVHGLDYRHGRDRILSQLNAVIPAGKRTVIVGPSGAGKSTLLRCLAGLEETDGRIRFNGERVDADVRRAQSTWLGQQPAIVSGTVGDNLRFAAPNATDPELRRALNRAHYRFAGKGDVLEHPVGDRGSALSGGQRRRLMLARTLLRDRPTLLLDEATADLDRQTEAQIRATLREFGAGKTVIEIAHRIDTTLDADRILVVENGRVTASGTPAQLREQPGYYARALAATEALQSDQTDGGAA</sequence>
<feature type="transmembrane region" description="Helical" evidence="8">
    <location>
        <begin position="293"/>
        <end position="317"/>
    </location>
</feature>
<proteinExistence type="predicted"/>
<feature type="compositionally biased region" description="Low complexity" evidence="7">
    <location>
        <begin position="138"/>
        <end position="155"/>
    </location>
</feature>
<dbReference type="Pfam" id="PF00664">
    <property type="entry name" value="ABC_membrane"/>
    <property type="match status" value="1"/>
</dbReference>
<feature type="region of interest" description="Disordered" evidence="7">
    <location>
        <begin position="138"/>
        <end position="157"/>
    </location>
</feature>
<gene>
    <name evidence="11" type="ORF">ACFSUQ_08450</name>
</gene>
<dbReference type="PROSITE" id="PS00211">
    <property type="entry name" value="ABC_TRANSPORTER_1"/>
    <property type="match status" value="1"/>
</dbReference>
<keyword evidence="3" id="KW-0547">Nucleotide-binding</keyword>
<keyword evidence="2 8" id="KW-0812">Transmembrane</keyword>
<dbReference type="SUPFAM" id="SSF90123">
    <property type="entry name" value="ABC transporter transmembrane region"/>
    <property type="match status" value="1"/>
</dbReference>
<dbReference type="PANTHER" id="PTHR24221:SF654">
    <property type="entry name" value="ATP-BINDING CASSETTE SUB-FAMILY B MEMBER 6"/>
    <property type="match status" value="1"/>
</dbReference>
<dbReference type="PROSITE" id="PS50929">
    <property type="entry name" value="ABC_TM1F"/>
    <property type="match status" value="1"/>
</dbReference>
<feature type="transmembrane region" description="Helical" evidence="8">
    <location>
        <begin position="63"/>
        <end position="86"/>
    </location>
</feature>
<evidence type="ECO:0000256" key="2">
    <source>
        <dbReference type="ARBA" id="ARBA00022692"/>
    </source>
</evidence>
<dbReference type="Gene3D" id="3.40.50.300">
    <property type="entry name" value="P-loop containing nucleotide triphosphate hydrolases"/>
    <property type="match status" value="1"/>
</dbReference>
<evidence type="ECO:0000313" key="11">
    <source>
        <dbReference type="EMBL" id="MFD2675319.1"/>
    </source>
</evidence>
<dbReference type="GO" id="GO:0005524">
    <property type="term" value="F:ATP binding"/>
    <property type="evidence" value="ECO:0007669"/>
    <property type="project" value="UniProtKB-KW"/>
</dbReference>
<protein>
    <submittedName>
        <fullName evidence="11">ATP-binding cassette domain-containing protein</fullName>
    </submittedName>
</protein>
<keyword evidence="6 8" id="KW-0472">Membrane</keyword>
<evidence type="ECO:0000256" key="5">
    <source>
        <dbReference type="ARBA" id="ARBA00022989"/>
    </source>
</evidence>
<dbReference type="EMBL" id="JBHUNF010000004">
    <property type="protein sequence ID" value="MFD2675319.1"/>
    <property type="molecule type" value="Genomic_DNA"/>
</dbReference>
<dbReference type="SMART" id="SM00382">
    <property type="entry name" value="AAA"/>
    <property type="match status" value="1"/>
</dbReference>
<dbReference type="InterPro" id="IPR011527">
    <property type="entry name" value="ABC1_TM_dom"/>
</dbReference>
<dbReference type="SUPFAM" id="SSF52540">
    <property type="entry name" value="P-loop containing nucleoside triphosphate hydrolases"/>
    <property type="match status" value="1"/>
</dbReference>
<dbReference type="InterPro" id="IPR039421">
    <property type="entry name" value="Type_1_exporter"/>
</dbReference>
<evidence type="ECO:0000256" key="4">
    <source>
        <dbReference type="ARBA" id="ARBA00022840"/>
    </source>
</evidence>
<accession>A0ABW5RK99</accession>